<dbReference type="InterPro" id="IPR001902">
    <property type="entry name" value="SLC26A/SulP_fam"/>
</dbReference>
<evidence type="ECO:0000313" key="8">
    <source>
        <dbReference type="Proteomes" id="UP000031668"/>
    </source>
</evidence>
<dbReference type="OrthoDB" id="288203at2759"/>
<evidence type="ECO:0000256" key="1">
    <source>
        <dbReference type="ARBA" id="ARBA00004141"/>
    </source>
</evidence>
<evidence type="ECO:0000256" key="2">
    <source>
        <dbReference type="ARBA" id="ARBA00022692"/>
    </source>
</evidence>
<keyword evidence="3 5" id="KW-1133">Transmembrane helix</keyword>
<comment type="caution">
    <text evidence="7">The sequence shown here is derived from an EMBL/GenBank/DDBJ whole genome shotgun (WGS) entry which is preliminary data.</text>
</comment>
<feature type="transmembrane region" description="Helical" evidence="5">
    <location>
        <begin position="155"/>
        <end position="175"/>
    </location>
</feature>
<protein>
    <submittedName>
        <fullName evidence="7">Sulfate anion transporter 1</fullName>
    </submittedName>
</protein>
<evidence type="ECO:0000313" key="7">
    <source>
        <dbReference type="EMBL" id="KII71290.1"/>
    </source>
</evidence>
<dbReference type="GO" id="GO:0055085">
    <property type="term" value="P:transmembrane transport"/>
    <property type="evidence" value="ECO:0007669"/>
    <property type="project" value="InterPro"/>
</dbReference>
<gene>
    <name evidence="7" type="ORF">RF11_08786</name>
</gene>
<feature type="transmembrane region" description="Helical" evidence="5">
    <location>
        <begin position="385"/>
        <end position="404"/>
    </location>
</feature>
<name>A0A0C2N4L4_THEKT</name>
<keyword evidence="2 5" id="KW-0812">Transmembrane</keyword>
<evidence type="ECO:0000256" key="3">
    <source>
        <dbReference type="ARBA" id="ARBA00022989"/>
    </source>
</evidence>
<dbReference type="AlphaFoldDB" id="A0A0C2N4L4"/>
<evidence type="ECO:0000256" key="5">
    <source>
        <dbReference type="SAM" id="Phobius"/>
    </source>
</evidence>
<dbReference type="EMBL" id="JWZT01001813">
    <property type="protein sequence ID" value="KII71290.1"/>
    <property type="molecule type" value="Genomic_DNA"/>
</dbReference>
<dbReference type="OMA" id="HTSECAK"/>
<dbReference type="Pfam" id="PF00916">
    <property type="entry name" value="Sulfate_transp"/>
    <property type="match status" value="1"/>
</dbReference>
<keyword evidence="8" id="KW-1185">Reference proteome</keyword>
<feature type="transmembrane region" description="Helical" evidence="5">
    <location>
        <begin position="187"/>
        <end position="205"/>
    </location>
</feature>
<feature type="transmembrane region" description="Helical" evidence="5">
    <location>
        <begin position="118"/>
        <end position="135"/>
    </location>
</feature>
<feature type="transmembrane region" description="Helical" evidence="5">
    <location>
        <begin position="447"/>
        <end position="476"/>
    </location>
</feature>
<evidence type="ECO:0000259" key="6">
    <source>
        <dbReference type="Pfam" id="PF00916"/>
    </source>
</evidence>
<sequence>MDIQLNRKIYRESDLDKDRIVIEHGPKISFLSNFNKLINFKINFWTRFLKLFPIITWLPQYLWKSYLKHDIICGLTSGILYIPQALAYSNLSNLPSVTGLYMGFFSPLIYMVTGSSKYLSLGAFSIVAIMIGSAIDSGLPTKVIASGSNITKTQANYIVATTLTFMVGALQFGFLSNLISNTVTHGFVFGAAVLVVTSQLSYITGVNFKRPENVSVSQFAETYISFFRNITNFNYVEFLISIFSVGLSLLLRYLSTKTQKRFKLPLPSELIVIIVSDSFSYGFDFETQFKVRIVGPIPSGFPGFSPPRFSIMGDLISHTIAIAIVSYGCSVSLAKGLAEKNNDKIYYNTELFSYGLCNFVSSFFHCFVSSASISRSVLQASLGKTQLSSVVSCLLVLMVILFAAPLFTPLPLSTLSAIIIVALLNIFKGVDHLKKLYQISLFEFSLWIVTVSVTVFFGITYGLMTGLLLSLFKIIWQIIRPTTSSMEEIQDTGIFKEEKYFNLSQRTRIKILQFKDPLVFINKERLVKIAVTSLKNLRFENPEQKSFLILDGKYWSIVDMEGCMAIIKILMISAAEDVTCMLSNLSEETYQFILRKLAIEKLTANIFPTTLDAVHYANNCIISETGVATYTSSENNLEIDP</sequence>
<feature type="domain" description="SLC26A/SulP transporter" evidence="6">
    <location>
        <begin position="67"/>
        <end position="450"/>
    </location>
</feature>
<accession>A0A0C2N4L4</accession>
<dbReference type="Proteomes" id="UP000031668">
    <property type="component" value="Unassembled WGS sequence"/>
</dbReference>
<keyword evidence="4 5" id="KW-0472">Membrane</keyword>
<dbReference type="InterPro" id="IPR011547">
    <property type="entry name" value="SLC26A/SulP_dom"/>
</dbReference>
<dbReference type="Gene3D" id="3.30.750.24">
    <property type="entry name" value="STAS domain"/>
    <property type="match status" value="1"/>
</dbReference>
<dbReference type="GO" id="GO:0016020">
    <property type="term" value="C:membrane"/>
    <property type="evidence" value="ECO:0007669"/>
    <property type="project" value="UniProtKB-SubCell"/>
</dbReference>
<feature type="transmembrane region" description="Helical" evidence="5">
    <location>
        <begin position="235"/>
        <end position="254"/>
    </location>
</feature>
<feature type="transmembrane region" description="Helical" evidence="5">
    <location>
        <begin position="410"/>
        <end position="427"/>
    </location>
</feature>
<reference evidence="7 8" key="1">
    <citation type="journal article" date="2014" name="Genome Biol. Evol.">
        <title>The genome of the myxosporean Thelohanellus kitauei shows adaptations to nutrient acquisition within its fish host.</title>
        <authorList>
            <person name="Yang Y."/>
            <person name="Xiong J."/>
            <person name="Zhou Z."/>
            <person name="Huo F."/>
            <person name="Miao W."/>
            <person name="Ran C."/>
            <person name="Liu Y."/>
            <person name="Zhang J."/>
            <person name="Feng J."/>
            <person name="Wang M."/>
            <person name="Wang M."/>
            <person name="Wang L."/>
            <person name="Yao B."/>
        </authorList>
    </citation>
    <scope>NUCLEOTIDE SEQUENCE [LARGE SCALE GENOMIC DNA]</scope>
    <source>
        <strain evidence="7">Wuqing</strain>
    </source>
</reference>
<organism evidence="7 8">
    <name type="scientific">Thelohanellus kitauei</name>
    <name type="common">Myxosporean</name>
    <dbReference type="NCBI Taxonomy" id="669202"/>
    <lineage>
        <taxon>Eukaryota</taxon>
        <taxon>Metazoa</taxon>
        <taxon>Cnidaria</taxon>
        <taxon>Myxozoa</taxon>
        <taxon>Myxosporea</taxon>
        <taxon>Bivalvulida</taxon>
        <taxon>Platysporina</taxon>
        <taxon>Myxobolidae</taxon>
        <taxon>Thelohanellus</taxon>
    </lineage>
</organism>
<comment type="subcellular location">
    <subcellularLocation>
        <location evidence="1">Membrane</location>
        <topology evidence="1">Multi-pass membrane protein</topology>
    </subcellularLocation>
</comment>
<dbReference type="PANTHER" id="PTHR11814">
    <property type="entry name" value="SULFATE TRANSPORTER"/>
    <property type="match status" value="1"/>
</dbReference>
<feature type="transmembrane region" description="Helical" evidence="5">
    <location>
        <begin position="315"/>
        <end position="333"/>
    </location>
</feature>
<dbReference type="InterPro" id="IPR036513">
    <property type="entry name" value="STAS_dom_sf"/>
</dbReference>
<proteinExistence type="predicted"/>
<feature type="transmembrane region" description="Helical" evidence="5">
    <location>
        <begin position="353"/>
        <end position="373"/>
    </location>
</feature>
<evidence type="ECO:0000256" key="4">
    <source>
        <dbReference type="ARBA" id="ARBA00023136"/>
    </source>
</evidence>